<dbReference type="EMBL" id="FNFO01000004">
    <property type="protein sequence ID" value="SDK97973.1"/>
    <property type="molecule type" value="Genomic_DNA"/>
</dbReference>
<keyword evidence="2" id="KW-1185">Reference proteome</keyword>
<evidence type="ECO:0000313" key="2">
    <source>
        <dbReference type="Proteomes" id="UP000198510"/>
    </source>
</evidence>
<gene>
    <name evidence="1" type="ORF">SAMN05421823_10452</name>
</gene>
<protein>
    <submittedName>
        <fullName evidence="1">Putative endonuclease</fullName>
    </submittedName>
</protein>
<keyword evidence="1" id="KW-0540">Nuclease</keyword>
<dbReference type="GO" id="GO:0004519">
    <property type="term" value="F:endonuclease activity"/>
    <property type="evidence" value="ECO:0007669"/>
    <property type="project" value="UniProtKB-KW"/>
</dbReference>
<reference evidence="1 2" key="1">
    <citation type="submission" date="2016-10" db="EMBL/GenBank/DDBJ databases">
        <authorList>
            <person name="de Groot N.N."/>
        </authorList>
    </citation>
    <scope>NUCLEOTIDE SEQUENCE [LARGE SCALE GENOMIC DNA]</scope>
    <source>
        <strain evidence="1 2">DSM 25186</strain>
    </source>
</reference>
<keyword evidence="1" id="KW-0255">Endonuclease</keyword>
<accession>A0A1G9GCH1</accession>
<name>A0A1G9GCH1_9BACT</name>
<evidence type="ECO:0000313" key="1">
    <source>
        <dbReference type="EMBL" id="SDK97973.1"/>
    </source>
</evidence>
<dbReference type="AlphaFoldDB" id="A0A1G9GCH1"/>
<dbReference type="STRING" id="1075417.SAMN05421823_10452"/>
<dbReference type="Proteomes" id="UP000198510">
    <property type="component" value="Unassembled WGS sequence"/>
</dbReference>
<organism evidence="1 2">
    <name type="scientific">Catalinimonas alkaloidigena</name>
    <dbReference type="NCBI Taxonomy" id="1075417"/>
    <lineage>
        <taxon>Bacteria</taxon>
        <taxon>Pseudomonadati</taxon>
        <taxon>Bacteroidota</taxon>
        <taxon>Cytophagia</taxon>
        <taxon>Cytophagales</taxon>
        <taxon>Catalimonadaceae</taxon>
        <taxon>Catalinimonas</taxon>
    </lineage>
</organism>
<sequence length="34" mass="4107">MEREKEIKKGNRKKKETLIASLNLEWSFLNDEVE</sequence>
<keyword evidence="1" id="KW-0378">Hydrolase</keyword>
<proteinExistence type="predicted"/>